<dbReference type="Pfam" id="PF11271">
    <property type="entry name" value="PorA"/>
    <property type="match status" value="1"/>
</dbReference>
<dbReference type="AlphaFoldDB" id="A0A5N0UPI0"/>
<keyword evidence="1" id="KW-0472">Membrane</keyword>
<keyword evidence="1" id="KW-1133">Transmembrane helix</keyword>
<feature type="transmembrane region" description="Helical" evidence="1">
    <location>
        <begin position="289"/>
        <end position="307"/>
    </location>
</feature>
<accession>A0A5N0UPI0</accession>
<keyword evidence="1" id="KW-0812">Transmembrane</keyword>
<evidence type="ECO:0000256" key="1">
    <source>
        <dbReference type="SAM" id="Phobius"/>
    </source>
</evidence>
<keyword evidence="3" id="KW-1185">Reference proteome</keyword>
<name>A0A5N0UPI0_9PSEU</name>
<dbReference type="OrthoDB" id="153031at2"/>
<dbReference type="InterPro" id="IPR021424">
    <property type="entry name" value="PorA"/>
</dbReference>
<feature type="transmembrane region" description="Helical" evidence="1">
    <location>
        <begin position="12"/>
        <end position="32"/>
    </location>
</feature>
<evidence type="ECO:0000313" key="2">
    <source>
        <dbReference type="EMBL" id="KAA9149718.1"/>
    </source>
</evidence>
<reference evidence="2" key="1">
    <citation type="submission" date="2019-09" db="EMBL/GenBank/DDBJ databases">
        <authorList>
            <person name="Teo W.F.A."/>
            <person name="Duangmal K."/>
        </authorList>
    </citation>
    <scope>NUCLEOTIDE SEQUENCE [LARGE SCALE GENOMIC DNA]</scope>
    <source>
        <strain evidence="2">K81G1</strain>
    </source>
</reference>
<proteinExistence type="predicted"/>
<sequence length="326" mass="35333">MSRRSRGPRTGTILIVLGAFCLALAPLLHWFVLPRLERTPADIDTTNVTMATGQYFDGTGLKGPIQFTITTRVIGDVEAGAGHDVLVWDMSTQVDNPDTLAFADPRYSLQWIVERIVADPHTNEPVHCCGESPAHQGTAFLKFPFNVQKVAYQYWNPFVRKAFPVVYSGDVVLEGHTFYRFTGKVPATVSGSLDLPGSLVGMPQQPGMVHLDTYYRDDGIEVLVDPLSGAPVSTVQHVVTTARLPGGSDDLLTLSTFAVAPSSQAVHDNVQTAIANDRALNLIGTTGPLLLLVLGPVLLIIGIILLVRASRRARRAQPLPPVREPV</sequence>
<organism evidence="2 3">
    <name type="scientific">Amycolatopsis acidicola</name>
    <dbReference type="NCBI Taxonomy" id="2596893"/>
    <lineage>
        <taxon>Bacteria</taxon>
        <taxon>Bacillati</taxon>
        <taxon>Actinomycetota</taxon>
        <taxon>Actinomycetes</taxon>
        <taxon>Pseudonocardiales</taxon>
        <taxon>Pseudonocardiaceae</taxon>
        <taxon>Amycolatopsis</taxon>
    </lineage>
</organism>
<gene>
    <name evidence="2" type="ORF">FPZ12_042695</name>
</gene>
<protein>
    <submittedName>
        <fullName evidence="2">DUF3068 domain-containing protein</fullName>
    </submittedName>
</protein>
<dbReference type="RefSeq" id="WP_144758252.1">
    <property type="nucleotide sequence ID" value="NZ_VMNW02000134.1"/>
</dbReference>
<evidence type="ECO:0000313" key="3">
    <source>
        <dbReference type="Proteomes" id="UP000319769"/>
    </source>
</evidence>
<dbReference type="EMBL" id="VMNW02000134">
    <property type="protein sequence ID" value="KAA9149718.1"/>
    <property type="molecule type" value="Genomic_DNA"/>
</dbReference>
<dbReference type="Proteomes" id="UP000319769">
    <property type="component" value="Unassembled WGS sequence"/>
</dbReference>
<comment type="caution">
    <text evidence="2">The sequence shown here is derived from an EMBL/GenBank/DDBJ whole genome shotgun (WGS) entry which is preliminary data.</text>
</comment>